<accession>A0A8H7SH47</accession>
<keyword evidence="2" id="KW-1185">Reference proteome</keyword>
<organism evidence="1 2">
    <name type="scientific">Thamnidium elegans</name>
    <dbReference type="NCBI Taxonomy" id="101142"/>
    <lineage>
        <taxon>Eukaryota</taxon>
        <taxon>Fungi</taxon>
        <taxon>Fungi incertae sedis</taxon>
        <taxon>Mucoromycota</taxon>
        <taxon>Mucoromycotina</taxon>
        <taxon>Mucoromycetes</taxon>
        <taxon>Mucorales</taxon>
        <taxon>Mucorineae</taxon>
        <taxon>Mucoraceae</taxon>
        <taxon>Thamnidium</taxon>
    </lineage>
</organism>
<dbReference type="Proteomes" id="UP000613177">
    <property type="component" value="Unassembled WGS sequence"/>
</dbReference>
<evidence type="ECO:0000313" key="2">
    <source>
        <dbReference type="Proteomes" id="UP000613177"/>
    </source>
</evidence>
<protein>
    <submittedName>
        <fullName evidence="1">Uncharacterized protein</fullName>
    </submittedName>
</protein>
<dbReference type="AlphaFoldDB" id="A0A8H7SH47"/>
<name>A0A8H7SH47_9FUNG</name>
<proteinExistence type="predicted"/>
<comment type="caution">
    <text evidence="1">The sequence shown here is derived from an EMBL/GenBank/DDBJ whole genome shotgun (WGS) entry which is preliminary data.</text>
</comment>
<evidence type="ECO:0000313" key="1">
    <source>
        <dbReference type="EMBL" id="KAG2229157.1"/>
    </source>
</evidence>
<reference evidence="1" key="1">
    <citation type="submission" date="2021-01" db="EMBL/GenBank/DDBJ databases">
        <title>Metabolic potential, ecology and presence of endohyphal bacteria is reflected in genomic diversity of Mucoromycotina.</title>
        <authorList>
            <person name="Muszewska A."/>
            <person name="Okrasinska A."/>
            <person name="Steczkiewicz K."/>
            <person name="Drgas O."/>
            <person name="Orlowska M."/>
            <person name="Perlinska-Lenart U."/>
            <person name="Aleksandrzak-Piekarczyk T."/>
            <person name="Szatraj K."/>
            <person name="Zielenkiewicz U."/>
            <person name="Pilsyk S."/>
            <person name="Malc E."/>
            <person name="Mieczkowski P."/>
            <person name="Kruszewska J.S."/>
            <person name="Biernat P."/>
            <person name="Pawlowska J."/>
        </authorList>
    </citation>
    <scope>NUCLEOTIDE SEQUENCE</scope>
    <source>
        <strain evidence="1">WA0000018081</strain>
    </source>
</reference>
<gene>
    <name evidence="1" type="ORF">INT48_003700</name>
</gene>
<sequence>MPPKRKQMEGNKLEDVMDAIKTTVEDTIKDSISKELAPLLTRLDDIDGNISELSEKIDNFNLMNHNSVIIDETNIIPVPESDGRSKEVQIMDMFKEEFIESTEEERKPMLGVLQRAAKSACQSFGQDQEKGNLPWKNLSGEDRLSLLKVTLDEAKVGERRLHLLSRCTRSWACEYIVE</sequence>
<dbReference type="EMBL" id="JAEPRE010000303">
    <property type="protein sequence ID" value="KAG2229157.1"/>
    <property type="molecule type" value="Genomic_DNA"/>
</dbReference>